<organism evidence="1 2">
    <name type="scientific">Cetraspora pellucida</name>
    <dbReference type="NCBI Taxonomy" id="1433469"/>
    <lineage>
        <taxon>Eukaryota</taxon>
        <taxon>Fungi</taxon>
        <taxon>Fungi incertae sedis</taxon>
        <taxon>Mucoromycota</taxon>
        <taxon>Glomeromycotina</taxon>
        <taxon>Glomeromycetes</taxon>
        <taxon>Diversisporales</taxon>
        <taxon>Gigasporaceae</taxon>
        <taxon>Cetraspora</taxon>
    </lineage>
</organism>
<evidence type="ECO:0000313" key="1">
    <source>
        <dbReference type="EMBL" id="CAG8816477.1"/>
    </source>
</evidence>
<name>A0A9N9PHC5_9GLOM</name>
<dbReference type="AlphaFoldDB" id="A0A9N9PHC5"/>
<accession>A0A9N9PHC5</accession>
<gene>
    <name evidence="1" type="ORF">CPELLU_LOCUS19245</name>
</gene>
<dbReference type="OrthoDB" id="2375338at2759"/>
<evidence type="ECO:0000313" key="2">
    <source>
        <dbReference type="Proteomes" id="UP000789759"/>
    </source>
</evidence>
<sequence length="82" mass="9884">ILDDTLLLFTNMSVKFCNIFKNSVEQFQISINKILKQTCKIFVQKEKKKNMSRSFKKFDNALFDEFFDRPERLQKLTQQILE</sequence>
<comment type="caution">
    <text evidence="1">The sequence shown here is derived from an EMBL/GenBank/DDBJ whole genome shotgun (WGS) entry which is preliminary data.</text>
</comment>
<keyword evidence="2" id="KW-1185">Reference proteome</keyword>
<dbReference type="Proteomes" id="UP000789759">
    <property type="component" value="Unassembled WGS sequence"/>
</dbReference>
<feature type="non-terminal residue" evidence="1">
    <location>
        <position position="1"/>
    </location>
</feature>
<proteinExistence type="predicted"/>
<protein>
    <submittedName>
        <fullName evidence="1">15193_t:CDS:1</fullName>
    </submittedName>
</protein>
<reference evidence="1" key="1">
    <citation type="submission" date="2021-06" db="EMBL/GenBank/DDBJ databases">
        <authorList>
            <person name="Kallberg Y."/>
            <person name="Tangrot J."/>
            <person name="Rosling A."/>
        </authorList>
    </citation>
    <scope>NUCLEOTIDE SEQUENCE</scope>
    <source>
        <strain evidence="1">FL966</strain>
    </source>
</reference>
<dbReference type="EMBL" id="CAJVQA010044323">
    <property type="protein sequence ID" value="CAG8816477.1"/>
    <property type="molecule type" value="Genomic_DNA"/>
</dbReference>
<feature type="non-terminal residue" evidence="1">
    <location>
        <position position="82"/>
    </location>
</feature>